<proteinExistence type="predicted"/>
<gene>
    <name evidence="2" type="ORF">NX720_14790</name>
</gene>
<dbReference type="Proteomes" id="UP001163255">
    <property type="component" value="Chromosome"/>
</dbReference>
<accession>A0ABY6GPU7</accession>
<dbReference type="Gene3D" id="1.20.5.340">
    <property type="match status" value="1"/>
</dbReference>
<evidence type="ECO:0000256" key="1">
    <source>
        <dbReference type="SAM" id="Coils"/>
    </source>
</evidence>
<dbReference type="EMBL" id="CP103300">
    <property type="protein sequence ID" value="UYM14171.1"/>
    <property type="molecule type" value="Genomic_DNA"/>
</dbReference>
<dbReference type="InterPro" id="IPR036149">
    <property type="entry name" value="APC_N_sf"/>
</dbReference>
<organism evidence="2 3">
    <name type="scientific">Endozoicomonas euniceicola</name>
    <dbReference type="NCBI Taxonomy" id="1234143"/>
    <lineage>
        <taxon>Bacteria</taxon>
        <taxon>Pseudomonadati</taxon>
        <taxon>Pseudomonadota</taxon>
        <taxon>Gammaproteobacteria</taxon>
        <taxon>Oceanospirillales</taxon>
        <taxon>Endozoicomonadaceae</taxon>
        <taxon>Endozoicomonas</taxon>
    </lineage>
</organism>
<keyword evidence="1" id="KW-0175">Coiled coil</keyword>
<evidence type="ECO:0000313" key="2">
    <source>
        <dbReference type="EMBL" id="UYM14171.1"/>
    </source>
</evidence>
<dbReference type="SUPFAM" id="SSF58050">
    <property type="entry name" value="N-terminal coiled coil domain from apc"/>
    <property type="match status" value="1"/>
</dbReference>
<protein>
    <submittedName>
        <fullName evidence="2">Uncharacterized protein</fullName>
    </submittedName>
</protein>
<feature type="coiled-coil region" evidence="1">
    <location>
        <begin position="64"/>
        <end position="105"/>
    </location>
</feature>
<keyword evidence="3" id="KW-1185">Reference proteome</keyword>
<name>A0ABY6GPU7_9GAMM</name>
<sequence length="119" mass="13854">MSVEMRLEKLESEVFHIRKLLHMKDDNQHEVWNNMQAEVYELCRKNAEHLDRLEAGQAKLEAGQAKLEAGQAKLEAEVSDLKREVADLRHEVTDLKARFTRLETDVSDIKGMLQQLLDR</sequence>
<dbReference type="RefSeq" id="WP_262595573.1">
    <property type="nucleotide sequence ID" value="NZ_CP103300.1"/>
</dbReference>
<reference evidence="2" key="1">
    <citation type="submission" date="2022-10" db="EMBL/GenBank/DDBJ databases">
        <title>Completed Genome Sequence of two octocoral isolated bacterium, Endozoicomonas euniceicola EF212T and Endozoicomonas gorgoniicola PS125T.</title>
        <authorList>
            <person name="Chiou Y.-J."/>
            <person name="Chen Y.-H."/>
        </authorList>
    </citation>
    <scope>NUCLEOTIDE SEQUENCE</scope>
    <source>
        <strain evidence="2">EF212</strain>
    </source>
</reference>
<evidence type="ECO:0000313" key="3">
    <source>
        <dbReference type="Proteomes" id="UP001163255"/>
    </source>
</evidence>